<sequence>MSKKKNKPKELGMISHITNTNKLIIPTKITPKLGSTIINKQNKPIGKVNDIFGSTKKPYISIKTNNKYYTKAKPGEVVYLSTQRRRKNKRRMKQRQAY</sequence>
<accession>A0A2A2HCV9</accession>
<name>A0A2A2HCV9_9EURY</name>
<dbReference type="GO" id="GO:0001522">
    <property type="term" value="P:pseudouridine synthesis"/>
    <property type="evidence" value="ECO:0007669"/>
    <property type="project" value="InterPro"/>
</dbReference>
<dbReference type="InterPro" id="IPR007504">
    <property type="entry name" value="H/ACA_rnp_Gar1/Naf1"/>
</dbReference>
<dbReference type="EMBL" id="LWMS01000046">
    <property type="protein sequence ID" value="PWL07600.1"/>
    <property type="molecule type" value="Genomic_DNA"/>
</dbReference>
<evidence type="ECO:0000313" key="3">
    <source>
        <dbReference type="Proteomes" id="UP000217528"/>
    </source>
</evidence>
<keyword evidence="3" id="KW-1185">Reference proteome</keyword>
<dbReference type="Proteomes" id="UP000246004">
    <property type="component" value="Unassembled WGS sequence"/>
</dbReference>
<comment type="caution">
    <text evidence="1">The sequence shown here is derived from an EMBL/GenBank/DDBJ whole genome shotgun (WGS) entry which is preliminary data.</text>
</comment>
<dbReference type="Proteomes" id="UP000217528">
    <property type="component" value="Unassembled WGS sequence"/>
</dbReference>
<dbReference type="GO" id="GO:0042254">
    <property type="term" value="P:ribosome biogenesis"/>
    <property type="evidence" value="ECO:0007669"/>
    <property type="project" value="InterPro"/>
</dbReference>
<protein>
    <submittedName>
        <fullName evidence="2">H/ACA RNA-protein complex component Gar1</fullName>
    </submittedName>
</protein>
<evidence type="ECO:0000313" key="2">
    <source>
        <dbReference type="EMBL" id="PWL07600.1"/>
    </source>
</evidence>
<reference evidence="1 3" key="2">
    <citation type="journal article" date="2017" name="BMC Genomics">
        <title>Genomic analysis of methanogenic archaea reveals a shift towards energy conservation.</title>
        <authorList>
            <person name="Gilmore S.P."/>
            <person name="Henske J.K."/>
            <person name="Sexton J.A."/>
            <person name="Solomon K.V."/>
            <person name="Seppala S."/>
            <person name="Yoo J.I."/>
            <person name="Huyett L.M."/>
            <person name="Pressman A."/>
            <person name="Cogan J.Z."/>
            <person name="Kivenson V."/>
            <person name="Peng X."/>
            <person name="Tan Y."/>
            <person name="Valentine D.L."/>
            <person name="O'Malley M.A."/>
        </authorList>
    </citation>
    <scope>NUCLEOTIDE SEQUENCE [LARGE SCALE GENOMIC DNA]</scope>
    <source>
        <strain evidence="1 3">1R-7</strain>
    </source>
</reference>
<evidence type="ECO:0000313" key="4">
    <source>
        <dbReference type="Proteomes" id="UP000246004"/>
    </source>
</evidence>
<evidence type="ECO:0000313" key="1">
    <source>
        <dbReference type="EMBL" id="PAV07150.1"/>
    </source>
</evidence>
<dbReference type="SUPFAM" id="SSF50447">
    <property type="entry name" value="Translation proteins"/>
    <property type="match status" value="1"/>
</dbReference>
<gene>
    <name evidence="1" type="ORF">ASJ82_05605</name>
    <name evidence="2" type="ORF">MSCUN_14740</name>
</gene>
<proteinExistence type="predicted"/>
<reference evidence="2 4" key="1">
    <citation type="submission" date="2016-04" db="EMBL/GenBank/DDBJ databases">
        <title>Genome sequence of Methanosphaera cuniculi DSM 4103.</title>
        <authorList>
            <person name="Poehlein A."/>
            <person name="Seedorf H."/>
            <person name="Daniel R."/>
        </authorList>
    </citation>
    <scope>NUCLEOTIDE SEQUENCE [LARGE SCALE GENOMIC DNA]</scope>
    <source>
        <strain evidence="2 4">DSM 4103</strain>
    </source>
</reference>
<dbReference type="InterPro" id="IPR038664">
    <property type="entry name" value="Gar1/Naf1_Cbf5-bd_sf"/>
</dbReference>
<dbReference type="OrthoDB" id="60264at2157"/>
<dbReference type="AlphaFoldDB" id="A0A2A2HCV9"/>
<organism evidence="1 3">
    <name type="scientific">Methanosphaera cuniculi</name>
    <dbReference type="NCBI Taxonomy" id="1077256"/>
    <lineage>
        <taxon>Archaea</taxon>
        <taxon>Methanobacteriati</taxon>
        <taxon>Methanobacteriota</taxon>
        <taxon>Methanomada group</taxon>
        <taxon>Methanobacteria</taxon>
        <taxon>Methanobacteriales</taxon>
        <taxon>Methanobacteriaceae</taxon>
        <taxon>Methanosphaera</taxon>
    </lineage>
</organism>
<dbReference type="RefSeq" id="WP_095608816.1">
    <property type="nucleotide sequence ID" value="NZ_CANQEZ010000001.1"/>
</dbReference>
<dbReference type="Gene3D" id="2.40.10.230">
    <property type="entry name" value="Probable tRNA pseudouridine synthase domain"/>
    <property type="match status" value="1"/>
</dbReference>
<dbReference type="Pfam" id="PF04410">
    <property type="entry name" value="Gar1"/>
    <property type="match status" value="1"/>
</dbReference>
<dbReference type="EMBL" id="LMVN01000021">
    <property type="protein sequence ID" value="PAV07150.1"/>
    <property type="molecule type" value="Genomic_DNA"/>
</dbReference>
<dbReference type="InterPro" id="IPR009000">
    <property type="entry name" value="Transl_B-barrel_sf"/>
</dbReference>